<dbReference type="Pfam" id="PF03717">
    <property type="entry name" value="PBP_dimer"/>
    <property type="match status" value="1"/>
</dbReference>
<name>A0A426DPP0_9FIRM</name>
<evidence type="ECO:0000259" key="5">
    <source>
        <dbReference type="Pfam" id="PF00905"/>
    </source>
</evidence>
<comment type="subcellular location">
    <subcellularLocation>
        <location evidence="1">Membrane</location>
    </subcellularLocation>
</comment>
<protein>
    <recommendedName>
        <fullName evidence="10">Penicillin-binding transpeptidase domain-containing protein</fullName>
    </recommendedName>
</protein>
<dbReference type="GO" id="GO:0046677">
    <property type="term" value="P:response to antibiotic"/>
    <property type="evidence" value="ECO:0007669"/>
    <property type="project" value="InterPro"/>
</dbReference>
<evidence type="ECO:0000256" key="4">
    <source>
        <dbReference type="SAM" id="Phobius"/>
    </source>
</evidence>
<dbReference type="InterPro" id="IPR007887">
    <property type="entry name" value="MecA_N"/>
</dbReference>
<dbReference type="PANTHER" id="PTHR30627:SF25">
    <property type="entry name" value="PENICILLIN-BINDING PROTEIN 3"/>
    <property type="match status" value="1"/>
</dbReference>
<dbReference type="EMBL" id="RHJS01000002">
    <property type="protein sequence ID" value="RRK34726.1"/>
    <property type="molecule type" value="Genomic_DNA"/>
</dbReference>
<dbReference type="GO" id="GO:0071555">
    <property type="term" value="P:cell wall organization"/>
    <property type="evidence" value="ECO:0007669"/>
    <property type="project" value="TreeGrafter"/>
</dbReference>
<keyword evidence="4" id="KW-0812">Transmembrane</keyword>
<dbReference type="AlphaFoldDB" id="A0A426DPP0"/>
<proteinExistence type="inferred from homology"/>
<dbReference type="Proteomes" id="UP000274920">
    <property type="component" value="Unassembled WGS sequence"/>
</dbReference>
<dbReference type="RefSeq" id="WP_125129815.1">
    <property type="nucleotide sequence ID" value="NZ_RHJS01000002.1"/>
</dbReference>
<dbReference type="Gene3D" id="3.40.710.10">
    <property type="entry name" value="DD-peptidase/beta-lactamase superfamily"/>
    <property type="match status" value="1"/>
</dbReference>
<keyword evidence="9" id="KW-1185">Reference proteome</keyword>
<dbReference type="InterPro" id="IPR036138">
    <property type="entry name" value="PBP_dimer_sf"/>
</dbReference>
<evidence type="ECO:0000259" key="6">
    <source>
        <dbReference type="Pfam" id="PF03717"/>
    </source>
</evidence>
<accession>A0A426DPP0</accession>
<dbReference type="Pfam" id="PF05223">
    <property type="entry name" value="MecA_N"/>
    <property type="match status" value="1"/>
</dbReference>
<comment type="caution">
    <text evidence="8">The sequence shown here is derived from an EMBL/GenBank/DDBJ whole genome shotgun (WGS) entry which is preliminary data.</text>
</comment>
<evidence type="ECO:0000313" key="9">
    <source>
        <dbReference type="Proteomes" id="UP000274920"/>
    </source>
</evidence>
<reference evidence="8" key="1">
    <citation type="submission" date="2018-10" db="EMBL/GenBank/DDBJ databases">
        <title>Schaedlerella arabinophila gen. nov. sp. nov., isolated from the mouse intestinal tract and comparative analysis with the genome of the closely related altered Schaedler flora strain ASF502.</title>
        <authorList>
            <person name="Miyake S."/>
            <person name="Soh M."/>
            <person name="Seedorf H."/>
        </authorList>
    </citation>
    <scope>NUCLEOTIDE SEQUENCE [LARGE SCALE GENOMIC DNA]</scope>
    <source>
        <strain evidence="8">DSM 106076</strain>
    </source>
</reference>
<gene>
    <name evidence="8" type="ORF">EBB54_27825</name>
</gene>
<feature type="domain" description="Penicillin-binding protein transpeptidase" evidence="5">
    <location>
        <begin position="386"/>
        <end position="701"/>
    </location>
</feature>
<evidence type="ECO:0000256" key="1">
    <source>
        <dbReference type="ARBA" id="ARBA00004370"/>
    </source>
</evidence>
<organism evidence="8 9">
    <name type="scientific">Schaedlerella arabinosiphila</name>
    <dbReference type="NCBI Taxonomy" id="2044587"/>
    <lineage>
        <taxon>Bacteria</taxon>
        <taxon>Bacillati</taxon>
        <taxon>Bacillota</taxon>
        <taxon>Clostridia</taxon>
        <taxon>Lachnospirales</taxon>
        <taxon>Lachnospiraceae</taxon>
        <taxon>Schaedlerella</taxon>
    </lineage>
</organism>
<dbReference type="InterPro" id="IPR012338">
    <property type="entry name" value="Beta-lactam/transpept-like"/>
</dbReference>
<feature type="transmembrane region" description="Helical" evidence="4">
    <location>
        <begin position="21"/>
        <end position="40"/>
    </location>
</feature>
<dbReference type="Gene3D" id="3.30.1390.30">
    <property type="entry name" value="Penicillin-binding protein 2a, domain 3"/>
    <property type="match status" value="1"/>
</dbReference>
<keyword evidence="3 4" id="KW-0472">Membrane</keyword>
<dbReference type="InterPro" id="IPR050515">
    <property type="entry name" value="Beta-lactam/transpept"/>
</dbReference>
<dbReference type="InterPro" id="IPR001460">
    <property type="entry name" value="PCN-bd_Tpept"/>
</dbReference>
<dbReference type="Pfam" id="PF00905">
    <property type="entry name" value="Transpeptidase"/>
    <property type="match status" value="1"/>
</dbReference>
<feature type="domain" description="NTF2-like N-terminal transpeptidase" evidence="7">
    <location>
        <begin position="48"/>
        <end position="162"/>
    </location>
</feature>
<comment type="similarity">
    <text evidence="2">Belongs to the transpeptidase family.</text>
</comment>
<keyword evidence="4" id="KW-1133">Transmembrane helix</keyword>
<feature type="domain" description="Penicillin-binding protein dimerisation" evidence="6">
    <location>
        <begin position="170"/>
        <end position="348"/>
    </location>
</feature>
<dbReference type="SUPFAM" id="SSF56519">
    <property type="entry name" value="Penicillin binding protein dimerisation domain"/>
    <property type="match status" value="1"/>
</dbReference>
<evidence type="ECO:0000313" key="8">
    <source>
        <dbReference type="EMBL" id="RRK34726.1"/>
    </source>
</evidence>
<dbReference type="SUPFAM" id="SSF54427">
    <property type="entry name" value="NTF2-like"/>
    <property type="match status" value="1"/>
</dbReference>
<dbReference type="InterPro" id="IPR032710">
    <property type="entry name" value="NTF2-like_dom_sf"/>
</dbReference>
<sequence>MERTQRHKRKGSGKKFPRAAAAGLAFAAAGIAVCAALFWIKRDSREIPEELLVRYVDLIGKQEYEKMYEMTDPENSGYKDQQAFIQRNSAIYEGIEIADIQVEILENDRKKDEGTDTVAYRMSFDTAAGNLHFENEMRFSDTEEGYKILWHDGLIFPELTSEDKVRIESDPALRGKILDRYDRMLAGPGTASSVGLVPGKLEDRETAFRQLSELLDMDKETIQNCLDAAWVKEDSFVPIKTIPKVSELDLMALEPEEQVLAEKARQDALLAVPGVMISDVEVRSYPFGAAAGHLTGYVGNVTAEDLEEHPGEGYNENSVIGRSGLEGLFEKELKGRDGCSIYIESGDGSKKSVLANLPVQNGQDIRLTIDAQLQDALYQQFREDPGCSAAMDPYSGEVLALVSTPSFDSNDFILGLSDARWNALNEDERKPLLNRFRQTWCPGSTFKPIIAAIGLKTGALDWQEDFGNVGLSWQKDASWGDYFVTTLHAYEPVTMENALIYSDNIYFAKAALKIGADALEQELDAMGFGEQMPFEIVMPPSQYSNTEQIESEIQLADSGYGQGQILVNPLHLAGLYTAFCNGGNAVKPWLVYENEAGGADADADRGNEAGAGAEIWLPQIFSAETAAQVLEGMKKVVNNPEGTGFAARREDVVLAGKTGTAEIKASVEDTNGTEIGWFAVFTAEKEAENPLLIVSMVENVKEIGGSGYVVNKDKNALETYWGSGQ</sequence>
<dbReference type="SUPFAM" id="SSF56601">
    <property type="entry name" value="beta-lactamase/transpeptidase-like"/>
    <property type="match status" value="1"/>
</dbReference>
<evidence type="ECO:0008006" key="10">
    <source>
        <dbReference type="Google" id="ProtNLM"/>
    </source>
</evidence>
<dbReference type="InterPro" id="IPR005311">
    <property type="entry name" value="PBP_dimer"/>
</dbReference>
<evidence type="ECO:0000256" key="2">
    <source>
        <dbReference type="ARBA" id="ARBA00007171"/>
    </source>
</evidence>
<evidence type="ECO:0000256" key="3">
    <source>
        <dbReference type="ARBA" id="ARBA00023136"/>
    </source>
</evidence>
<dbReference type="Gene3D" id="3.10.450.100">
    <property type="entry name" value="NTF2-like, domain 1"/>
    <property type="match status" value="1"/>
</dbReference>
<dbReference type="PANTHER" id="PTHR30627">
    <property type="entry name" value="PEPTIDOGLYCAN D,D-TRANSPEPTIDASE"/>
    <property type="match status" value="1"/>
</dbReference>
<dbReference type="GO" id="GO:0071972">
    <property type="term" value="F:peptidoglycan L,D-transpeptidase activity"/>
    <property type="evidence" value="ECO:0007669"/>
    <property type="project" value="TreeGrafter"/>
</dbReference>
<dbReference type="GO" id="GO:0005886">
    <property type="term" value="C:plasma membrane"/>
    <property type="evidence" value="ECO:0007669"/>
    <property type="project" value="TreeGrafter"/>
</dbReference>
<dbReference type="GO" id="GO:0008658">
    <property type="term" value="F:penicillin binding"/>
    <property type="evidence" value="ECO:0007669"/>
    <property type="project" value="InterPro"/>
</dbReference>
<dbReference type="Gene3D" id="3.90.1310.10">
    <property type="entry name" value="Penicillin-binding protein 2a (Domain 2)"/>
    <property type="match status" value="1"/>
</dbReference>
<evidence type="ECO:0000259" key="7">
    <source>
        <dbReference type="Pfam" id="PF05223"/>
    </source>
</evidence>